<dbReference type="EMBL" id="GBXM01055598">
    <property type="protein sequence ID" value="JAH52979.1"/>
    <property type="molecule type" value="Transcribed_RNA"/>
</dbReference>
<reference evidence="1" key="1">
    <citation type="submission" date="2014-11" db="EMBL/GenBank/DDBJ databases">
        <authorList>
            <person name="Amaro Gonzalez C."/>
        </authorList>
    </citation>
    <scope>NUCLEOTIDE SEQUENCE</scope>
</reference>
<name>A0A0E9TH26_ANGAN</name>
<reference evidence="1" key="2">
    <citation type="journal article" date="2015" name="Fish Shellfish Immunol.">
        <title>Early steps in the European eel (Anguilla anguilla)-Vibrio vulnificus interaction in the gills: Role of the RtxA13 toxin.</title>
        <authorList>
            <person name="Callol A."/>
            <person name="Pajuelo D."/>
            <person name="Ebbesson L."/>
            <person name="Teles M."/>
            <person name="MacKenzie S."/>
            <person name="Amaro C."/>
        </authorList>
    </citation>
    <scope>NUCLEOTIDE SEQUENCE</scope>
</reference>
<accession>A0A0E9TH26</accession>
<sequence length="20" mass="2407">MLIMLDIQLPFISHLVFVNY</sequence>
<dbReference type="AlphaFoldDB" id="A0A0E9TH26"/>
<protein>
    <submittedName>
        <fullName evidence="1">Uncharacterized protein</fullName>
    </submittedName>
</protein>
<evidence type="ECO:0000313" key="1">
    <source>
        <dbReference type="EMBL" id="JAH52979.1"/>
    </source>
</evidence>
<organism evidence="1">
    <name type="scientific">Anguilla anguilla</name>
    <name type="common">European freshwater eel</name>
    <name type="synonym">Muraena anguilla</name>
    <dbReference type="NCBI Taxonomy" id="7936"/>
    <lineage>
        <taxon>Eukaryota</taxon>
        <taxon>Metazoa</taxon>
        <taxon>Chordata</taxon>
        <taxon>Craniata</taxon>
        <taxon>Vertebrata</taxon>
        <taxon>Euteleostomi</taxon>
        <taxon>Actinopterygii</taxon>
        <taxon>Neopterygii</taxon>
        <taxon>Teleostei</taxon>
        <taxon>Anguilliformes</taxon>
        <taxon>Anguillidae</taxon>
        <taxon>Anguilla</taxon>
    </lineage>
</organism>
<proteinExistence type="predicted"/>